<feature type="active site" evidence="11">
    <location>
        <position position="45"/>
    </location>
</feature>
<dbReference type="GO" id="GO:0004252">
    <property type="term" value="F:serine-type endopeptidase activity"/>
    <property type="evidence" value="ECO:0007669"/>
    <property type="project" value="InterPro"/>
</dbReference>
<comment type="caution">
    <text evidence="15">The sequence shown here is derived from an EMBL/GenBank/DDBJ whole genome shotgun (WGS) entry which is preliminary data.</text>
</comment>
<dbReference type="GO" id="GO:0006465">
    <property type="term" value="P:signal peptide processing"/>
    <property type="evidence" value="ECO:0007669"/>
    <property type="project" value="InterPro"/>
</dbReference>
<dbReference type="EMBL" id="VUJU01005893">
    <property type="protein sequence ID" value="KAF0749994.1"/>
    <property type="molecule type" value="Genomic_DNA"/>
</dbReference>
<comment type="subunit">
    <text evidence="3">Heterodimer of 2 subunits, IMMPL1 and IMMPL2.</text>
</comment>
<dbReference type="SUPFAM" id="SSF51306">
    <property type="entry name" value="LexA/Signal peptidase"/>
    <property type="match status" value="1"/>
</dbReference>
<feature type="domain" description="Peptidase S26" evidence="14">
    <location>
        <begin position="109"/>
        <end position="154"/>
    </location>
</feature>
<feature type="active site" evidence="11">
    <location>
        <position position="91"/>
    </location>
</feature>
<evidence type="ECO:0000256" key="5">
    <source>
        <dbReference type="ARBA" id="ARBA00022692"/>
    </source>
</evidence>
<dbReference type="InterPro" id="IPR037730">
    <property type="entry name" value="IMP2"/>
</dbReference>
<dbReference type="AlphaFoldDB" id="A0A6G0Y6C1"/>
<keyword evidence="13" id="KW-0732">Signal</keyword>
<dbReference type="PANTHER" id="PTHR46041">
    <property type="entry name" value="MITOCHONDRIAL INNER MEMBRANE PROTEASE SUBUNIT 2"/>
    <property type="match status" value="1"/>
</dbReference>
<gene>
    <name evidence="15" type="ORF">FWK35_00026936</name>
</gene>
<reference evidence="15 16" key="1">
    <citation type="submission" date="2019-08" db="EMBL/GenBank/DDBJ databases">
        <title>Whole genome of Aphis craccivora.</title>
        <authorList>
            <person name="Voronova N.V."/>
            <person name="Shulinski R.S."/>
            <person name="Bandarenka Y.V."/>
            <person name="Zhorov D.G."/>
            <person name="Warner D."/>
        </authorList>
    </citation>
    <scope>NUCLEOTIDE SEQUENCE [LARGE SCALE GENOMIC DNA]</scope>
    <source>
        <strain evidence="15">180601</strain>
        <tissue evidence="15">Whole Body</tissue>
    </source>
</reference>
<evidence type="ECO:0000256" key="10">
    <source>
        <dbReference type="ARBA" id="ARBA00023136"/>
    </source>
</evidence>
<keyword evidence="10" id="KW-0472">Membrane</keyword>
<evidence type="ECO:0000256" key="12">
    <source>
        <dbReference type="RuleBase" id="RU362041"/>
    </source>
</evidence>
<evidence type="ECO:0000256" key="2">
    <source>
        <dbReference type="ARBA" id="ARBA00007066"/>
    </source>
</evidence>
<comment type="subcellular location">
    <subcellularLocation>
        <location evidence="1">Mitochondrion inner membrane</location>
        <topology evidence="1">Single-pass membrane protein</topology>
    </subcellularLocation>
</comment>
<name>A0A6G0Y6C1_APHCR</name>
<evidence type="ECO:0000256" key="11">
    <source>
        <dbReference type="PIRSR" id="PIRSR600223-1"/>
    </source>
</evidence>
<dbReference type="EC" id="3.4.21.-" evidence="12"/>
<evidence type="ECO:0000313" key="16">
    <source>
        <dbReference type="Proteomes" id="UP000478052"/>
    </source>
</evidence>
<evidence type="ECO:0000256" key="8">
    <source>
        <dbReference type="ARBA" id="ARBA00022989"/>
    </source>
</evidence>
<evidence type="ECO:0000256" key="4">
    <source>
        <dbReference type="ARBA" id="ARBA00022670"/>
    </source>
</evidence>
<dbReference type="PANTHER" id="PTHR46041:SF2">
    <property type="entry name" value="MITOCHONDRIAL INNER MEMBRANE PROTEASE SUBUNIT 2"/>
    <property type="match status" value="1"/>
</dbReference>
<keyword evidence="16" id="KW-1185">Reference proteome</keyword>
<dbReference type="GO" id="GO:0042720">
    <property type="term" value="C:mitochondrial inner membrane peptidase complex"/>
    <property type="evidence" value="ECO:0007669"/>
    <property type="project" value="InterPro"/>
</dbReference>
<dbReference type="Pfam" id="PF10502">
    <property type="entry name" value="Peptidase_S26"/>
    <property type="match status" value="2"/>
</dbReference>
<dbReference type="CDD" id="cd06530">
    <property type="entry name" value="S26_SPase_I"/>
    <property type="match status" value="1"/>
</dbReference>
<evidence type="ECO:0000256" key="3">
    <source>
        <dbReference type="ARBA" id="ARBA00011805"/>
    </source>
</evidence>
<evidence type="ECO:0000256" key="6">
    <source>
        <dbReference type="ARBA" id="ARBA00022792"/>
    </source>
</evidence>
<dbReference type="InterPro" id="IPR036286">
    <property type="entry name" value="LexA/Signal_pep-like_sf"/>
</dbReference>
<dbReference type="InterPro" id="IPR019533">
    <property type="entry name" value="Peptidase_S26"/>
</dbReference>
<dbReference type="InterPro" id="IPR000223">
    <property type="entry name" value="Pept_S26A_signal_pept_1"/>
</dbReference>
<keyword evidence="9 12" id="KW-0496">Mitochondrion</keyword>
<keyword evidence="6 12" id="KW-0999">Mitochondrion inner membrane</keyword>
<keyword evidence="8" id="KW-1133">Transmembrane helix</keyword>
<dbReference type="OrthoDB" id="9996127at2759"/>
<keyword evidence="7 12" id="KW-0378">Hydrolase</keyword>
<dbReference type="GO" id="GO:0006627">
    <property type="term" value="P:protein processing involved in protein targeting to mitochondrion"/>
    <property type="evidence" value="ECO:0007669"/>
    <property type="project" value="InterPro"/>
</dbReference>
<feature type="chain" id="PRO_5026177185" description="Mitochondrial inner membrane protease subunit" evidence="13">
    <location>
        <begin position="17"/>
        <end position="167"/>
    </location>
</feature>
<dbReference type="NCBIfam" id="TIGR02227">
    <property type="entry name" value="sigpep_I_bact"/>
    <property type="match status" value="1"/>
</dbReference>
<comment type="similarity">
    <text evidence="2">Belongs to the peptidase S26 family. IMP2 subfamily.</text>
</comment>
<evidence type="ECO:0000256" key="13">
    <source>
        <dbReference type="SAM" id="SignalP"/>
    </source>
</evidence>
<accession>A0A6G0Y6C1</accession>
<dbReference type="PRINTS" id="PR00727">
    <property type="entry name" value="LEADERPTASE"/>
</dbReference>
<evidence type="ECO:0000256" key="7">
    <source>
        <dbReference type="ARBA" id="ARBA00022801"/>
    </source>
</evidence>
<evidence type="ECO:0000256" key="9">
    <source>
        <dbReference type="ARBA" id="ARBA00023128"/>
    </source>
</evidence>
<sequence length="167" mass="18545">MTLLSILTSIQMGVWSQIKNVVIGVAVGRTVIDTFGSVARVDGISMQPTFNPNNTVDFVFLSYIPVRFDSIKRGDIIVAISPRNPNETIIKRVIGVEGDIVVSKKKNNTSSTKKFVPKGYYWIEGDHKGHTYDSTSFGPISKGLVVAKVSVIIWPPSRWQLLQSRHK</sequence>
<feature type="signal peptide" evidence="13">
    <location>
        <begin position="1"/>
        <end position="16"/>
    </location>
</feature>
<keyword evidence="5" id="KW-0812">Transmembrane</keyword>
<evidence type="ECO:0000259" key="14">
    <source>
        <dbReference type="Pfam" id="PF10502"/>
    </source>
</evidence>
<feature type="domain" description="Peptidase S26" evidence="14">
    <location>
        <begin position="17"/>
        <end position="105"/>
    </location>
</feature>
<dbReference type="Gene3D" id="2.10.109.10">
    <property type="entry name" value="Umud Fragment, subunit A"/>
    <property type="match status" value="1"/>
</dbReference>
<protein>
    <recommendedName>
        <fullName evidence="12">Mitochondrial inner membrane protease subunit</fullName>
        <ecNumber evidence="12">3.4.21.-</ecNumber>
    </recommendedName>
</protein>
<evidence type="ECO:0000256" key="1">
    <source>
        <dbReference type="ARBA" id="ARBA00004434"/>
    </source>
</evidence>
<organism evidence="15 16">
    <name type="scientific">Aphis craccivora</name>
    <name type="common">Cowpea aphid</name>
    <dbReference type="NCBI Taxonomy" id="307492"/>
    <lineage>
        <taxon>Eukaryota</taxon>
        <taxon>Metazoa</taxon>
        <taxon>Ecdysozoa</taxon>
        <taxon>Arthropoda</taxon>
        <taxon>Hexapoda</taxon>
        <taxon>Insecta</taxon>
        <taxon>Pterygota</taxon>
        <taxon>Neoptera</taxon>
        <taxon>Paraneoptera</taxon>
        <taxon>Hemiptera</taxon>
        <taxon>Sternorrhyncha</taxon>
        <taxon>Aphidomorpha</taxon>
        <taxon>Aphidoidea</taxon>
        <taxon>Aphididae</taxon>
        <taxon>Aphidini</taxon>
        <taxon>Aphis</taxon>
        <taxon>Aphis</taxon>
    </lineage>
</organism>
<evidence type="ECO:0000313" key="15">
    <source>
        <dbReference type="EMBL" id="KAF0749994.1"/>
    </source>
</evidence>
<dbReference type="Proteomes" id="UP000478052">
    <property type="component" value="Unassembled WGS sequence"/>
</dbReference>
<proteinExistence type="inferred from homology"/>
<keyword evidence="4 12" id="KW-0645">Protease</keyword>